<gene>
    <name evidence="2" type="ORF">C6Y28_08730</name>
    <name evidence="3" type="ORF">HG933_09365</name>
</gene>
<evidence type="ECO:0000313" key="4">
    <source>
        <dbReference type="Proteomes" id="UP000238358"/>
    </source>
</evidence>
<dbReference type="GeneID" id="97492313"/>
<evidence type="ECO:0000256" key="1">
    <source>
        <dbReference type="SAM" id="Phobius"/>
    </source>
</evidence>
<sequence length="68" mass="7830">MNKLTKLMKLKVFLWIVVYAYLFYAIAVDGPSAGLLGLLAAAVVVCVMQIWMHSKARTRWMHNKFDKK</sequence>
<dbReference type="EMBL" id="JABBJH010000013">
    <property type="protein sequence ID" value="NMK39573.1"/>
    <property type="molecule type" value="Genomic_DNA"/>
</dbReference>
<organism evidence="3 5">
    <name type="scientific">Megasphaera elsdenii</name>
    <dbReference type="NCBI Taxonomy" id="907"/>
    <lineage>
        <taxon>Bacteria</taxon>
        <taxon>Bacillati</taxon>
        <taxon>Bacillota</taxon>
        <taxon>Negativicutes</taxon>
        <taxon>Veillonellales</taxon>
        <taxon>Veillonellaceae</taxon>
        <taxon>Megasphaera</taxon>
    </lineage>
</organism>
<dbReference type="Proteomes" id="UP000536773">
    <property type="component" value="Unassembled WGS sequence"/>
</dbReference>
<protein>
    <submittedName>
        <fullName evidence="3">Uncharacterized protein</fullName>
    </submittedName>
</protein>
<dbReference type="RefSeq" id="WP_014017074.1">
    <property type="nucleotide sequence ID" value="NZ_AP031433.1"/>
</dbReference>
<keyword evidence="1" id="KW-1133">Transmembrane helix</keyword>
<keyword evidence="1" id="KW-0472">Membrane</keyword>
<keyword evidence="1" id="KW-0812">Transmembrane</keyword>
<dbReference type="Proteomes" id="UP000238358">
    <property type="component" value="Chromosome"/>
</dbReference>
<accession>A0A1M6MZL5</accession>
<feature type="transmembrane region" description="Helical" evidence="1">
    <location>
        <begin position="12"/>
        <end position="28"/>
    </location>
</feature>
<proteinExistence type="predicted"/>
<reference evidence="2 4" key="1">
    <citation type="journal article" date="2018" name="Genome Announc.">
        <title>Complete genomes of two Megasphaera elsdenii strains, NCIMB 702410 and ATCC 25940.</title>
        <authorList>
            <person name="Hatmaker E.A."/>
            <person name="O'Dell K."/>
            <person name="Riley L.A."/>
            <person name="Klingeman D.M."/>
            <person name="Guss A.M."/>
        </authorList>
    </citation>
    <scope>NUCLEOTIDE SEQUENCE [LARGE SCALE GENOMIC DNA]</scope>
    <source>
        <strain evidence="2 4">NCIMB702410</strain>
    </source>
</reference>
<feature type="transmembrane region" description="Helical" evidence="1">
    <location>
        <begin position="34"/>
        <end position="52"/>
    </location>
</feature>
<dbReference type="EMBL" id="CP027569">
    <property type="protein sequence ID" value="AVO27687.1"/>
    <property type="molecule type" value="Genomic_DNA"/>
</dbReference>
<evidence type="ECO:0000313" key="5">
    <source>
        <dbReference type="Proteomes" id="UP000536773"/>
    </source>
</evidence>
<dbReference type="OrthoDB" id="1634346at2"/>
<evidence type="ECO:0000313" key="2">
    <source>
        <dbReference type="EMBL" id="AVO27687.1"/>
    </source>
</evidence>
<evidence type="ECO:0000313" key="3">
    <source>
        <dbReference type="EMBL" id="NMK39573.1"/>
    </source>
</evidence>
<reference evidence="3 5" key="2">
    <citation type="submission" date="2020-04" db="EMBL/GenBank/DDBJ databases">
        <authorList>
            <person name="Hitch T.C.A."/>
            <person name="Wylensek D."/>
            <person name="Clavel T."/>
        </authorList>
    </citation>
    <scope>NUCLEOTIDE SEQUENCE [LARGE SCALE GENOMIC DNA]</scope>
    <source>
        <strain evidence="3 5">WCA-386-APC-2A</strain>
    </source>
</reference>
<dbReference type="AlphaFoldDB" id="A0A1M6MZL5"/>
<name>A0A1M6MZL5_MEGEL</name>